<dbReference type="EMBL" id="JAPDGR010002798">
    <property type="protein sequence ID" value="KAJ2974170.1"/>
    <property type="molecule type" value="Genomic_DNA"/>
</dbReference>
<sequence length="109" mass="11759">MALNVAAQANSLAGLGNVFTPRNVPDYRIGALEARQSDNRTVNLFIDALDYETEEYNYAASVVEACVSHTVYALQCTAGSNREAPSPSPRTQPSSESQAPSQRPPKESK</sequence>
<name>A0ACC1N502_9PEZI</name>
<dbReference type="Proteomes" id="UP001143856">
    <property type="component" value="Unassembled WGS sequence"/>
</dbReference>
<reference evidence="1" key="1">
    <citation type="submission" date="2022-10" db="EMBL/GenBank/DDBJ databases">
        <title>Genome Sequence of Xylaria curta.</title>
        <authorList>
            <person name="Buettner E."/>
        </authorList>
    </citation>
    <scope>NUCLEOTIDE SEQUENCE</scope>
    <source>
        <strain evidence="1">Babe10</strain>
    </source>
</reference>
<proteinExistence type="predicted"/>
<gene>
    <name evidence="1" type="ORF">NUW58_g8744</name>
</gene>
<comment type="caution">
    <text evidence="1">The sequence shown here is derived from an EMBL/GenBank/DDBJ whole genome shotgun (WGS) entry which is preliminary data.</text>
</comment>
<accession>A0ACC1N502</accession>
<protein>
    <submittedName>
        <fullName evidence="1">Uncharacterized protein</fullName>
    </submittedName>
</protein>
<evidence type="ECO:0000313" key="1">
    <source>
        <dbReference type="EMBL" id="KAJ2974170.1"/>
    </source>
</evidence>
<organism evidence="1 2">
    <name type="scientific">Xylaria curta</name>
    <dbReference type="NCBI Taxonomy" id="42375"/>
    <lineage>
        <taxon>Eukaryota</taxon>
        <taxon>Fungi</taxon>
        <taxon>Dikarya</taxon>
        <taxon>Ascomycota</taxon>
        <taxon>Pezizomycotina</taxon>
        <taxon>Sordariomycetes</taxon>
        <taxon>Xylariomycetidae</taxon>
        <taxon>Xylariales</taxon>
        <taxon>Xylariaceae</taxon>
        <taxon>Xylaria</taxon>
    </lineage>
</organism>
<keyword evidence="2" id="KW-1185">Reference proteome</keyword>
<evidence type="ECO:0000313" key="2">
    <source>
        <dbReference type="Proteomes" id="UP001143856"/>
    </source>
</evidence>